<proteinExistence type="predicted"/>
<evidence type="ECO:0000313" key="1">
    <source>
        <dbReference type="EMBL" id="KAL2535502.1"/>
    </source>
</evidence>
<dbReference type="EMBL" id="JBFOLJ010000005">
    <property type="protein sequence ID" value="KAL2535502.1"/>
    <property type="molecule type" value="Genomic_DNA"/>
</dbReference>
<sequence>MAVARRRTCRSVSPPLYLAGSLRLALCGLANCKRETSSAGSNDCEADKRSKSTVDGCWNHQNAHQPNRLLLRDKFFQSSSNDEAGIPNLPGLLLFEYLEQEQPHLRKPLIDKVD</sequence>
<gene>
    <name evidence="1" type="ORF">Fot_16893</name>
</gene>
<dbReference type="Pfam" id="PF05623">
    <property type="entry name" value="DUF789"/>
    <property type="match status" value="1"/>
</dbReference>
<name>A0ABD1VDV2_9LAMI</name>
<keyword evidence="2" id="KW-1185">Reference proteome</keyword>
<comment type="caution">
    <text evidence="1">The sequence shown here is derived from an EMBL/GenBank/DDBJ whole genome shotgun (WGS) entry which is preliminary data.</text>
</comment>
<dbReference type="AlphaFoldDB" id="A0ABD1VDV2"/>
<accession>A0ABD1VDV2</accession>
<reference evidence="2" key="1">
    <citation type="submission" date="2024-07" db="EMBL/GenBank/DDBJ databases">
        <title>Two chromosome-level genome assemblies of Korean endemic species Abeliophyllum distichum and Forsythia ovata (Oleaceae).</title>
        <authorList>
            <person name="Jang H."/>
        </authorList>
    </citation>
    <scope>NUCLEOTIDE SEQUENCE [LARGE SCALE GENOMIC DNA]</scope>
</reference>
<dbReference type="Proteomes" id="UP001604277">
    <property type="component" value="Unassembled WGS sequence"/>
</dbReference>
<organism evidence="1 2">
    <name type="scientific">Forsythia ovata</name>
    <dbReference type="NCBI Taxonomy" id="205694"/>
    <lineage>
        <taxon>Eukaryota</taxon>
        <taxon>Viridiplantae</taxon>
        <taxon>Streptophyta</taxon>
        <taxon>Embryophyta</taxon>
        <taxon>Tracheophyta</taxon>
        <taxon>Spermatophyta</taxon>
        <taxon>Magnoliopsida</taxon>
        <taxon>eudicotyledons</taxon>
        <taxon>Gunneridae</taxon>
        <taxon>Pentapetalae</taxon>
        <taxon>asterids</taxon>
        <taxon>lamiids</taxon>
        <taxon>Lamiales</taxon>
        <taxon>Oleaceae</taxon>
        <taxon>Forsythieae</taxon>
        <taxon>Forsythia</taxon>
    </lineage>
</organism>
<evidence type="ECO:0000313" key="2">
    <source>
        <dbReference type="Proteomes" id="UP001604277"/>
    </source>
</evidence>
<protein>
    <submittedName>
        <fullName evidence="1">Uncharacterized protein</fullName>
    </submittedName>
</protein>
<dbReference type="InterPro" id="IPR008507">
    <property type="entry name" value="DUF789"/>
</dbReference>